<accession>A0A1I2FQ77</accession>
<dbReference type="AlphaFoldDB" id="A0A1I2FQ77"/>
<dbReference type="EMBL" id="FONS01000004">
    <property type="protein sequence ID" value="SFF07019.1"/>
    <property type="molecule type" value="Genomic_DNA"/>
</dbReference>
<protein>
    <submittedName>
        <fullName evidence="1">Uncharacterized protein</fullName>
    </submittedName>
</protein>
<name>A0A1I2FQ77_9SPHI</name>
<dbReference type="Proteomes" id="UP000183129">
    <property type="component" value="Unassembled WGS sequence"/>
</dbReference>
<reference evidence="1 2" key="1">
    <citation type="submission" date="2016-10" db="EMBL/GenBank/DDBJ databases">
        <authorList>
            <person name="de Groot N.N."/>
        </authorList>
    </citation>
    <scope>NUCLEOTIDE SEQUENCE [LARGE SCALE GENOMIC DNA]</scope>
    <source>
        <strain evidence="1 2">ATCC 51969</strain>
    </source>
</reference>
<sequence length="42" mass="4704">MKGISNIKSLSELVSGLPDYILSEIVFDEDLNAEPMRTLYDS</sequence>
<organism evidence="1 2">
    <name type="scientific">Pedobacter antarcticus</name>
    <dbReference type="NCBI Taxonomy" id="34086"/>
    <lineage>
        <taxon>Bacteria</taxon>
        <taxon>Pseudomonadati</taxon>
        <taxon>Bacteroidota</taxon>
        <taxon>Sphingobacteriia</taxon>
        <taxon>Sphingobacteriales</taxon>
        <taxon>Sphingobacteriaceae</taxon>
        <taxon>Pedobacter</taxon>
    </lineage>
</organism>
<gene>
    <name evidence="1" type="ORF">SAMN03003324_02340</name>
</gene>
<proteinExistence type="predicted"/>
<evidence type="ECO:0000313" key="2">
    <source>
        <dbReference type="Proteomes" id="UP000183129"/>
    </source>
</evidence>
<evidence type="ECO:0000313" key="1">
    <source>
        <dbReference type="EMBL" id="SFF07019.1"/>
    </source>
</evidence>